<dbReference type="EMBL" id="MZGW01000001">
    <property type="protein sequence ID" value="OPJ57223.1"/>
    <property type="molecule type" value="Genomic_DNA"/>
</dbReference>
<protein>
    <submittedName>
        <fullName evidence="5">Small, acid-soluble spore protein beta</fullName>
    </submittedName>
</protein>
<dbReference type="STRING" id="29349.CLOTH_05060"/>
<accession>A0A1V4IBC3</accession>
<dbReference type="RefSeq" id="WP_079410898.1">
    <property type="nucleotide sequence ID" value="NZ_MZGW01000001.1"/>
</dbReference>
<proteinExistence type="inferred from homology"/>
<comment type="function">
    <text evidence="1">SASP are bound to spore DNA. They are double-stranded DNA-binding proteins that cause DNA to change to an a-like conformation. They protect the DNA backbone from chemical and enzymatic cleavage and are thus involved in dormant spore's high resistance to UV light.</text>
</comment>
<evidence type="ECO:0000256" key="2">
    <source>
        <dbReference type="ARBA" id="ARBA00005442"/>
    </source>
</evidence>
<dbReference type="InterPro" id="IPR038300">
    <property type="entry name" value="SASP_sf_alpha/beta"/>
</dbReference>
<comment type="similarity">
    <text evidence="2">Belongs to the alpha/beta-type SASP family.</text>
</comment>
<evidence type="ECO:0000313" key="6">
    <source>
        <dbReference type="Proteomes" id="UP000190140"/>
    </source>
</evidence>
<name>A0A1V4IBC3_9FIRM</name>
<dbReference type="PANTHER" id="PTHR36107:SF1">
    <property type="entry name" value="SMALL, ACID-SOLUBLE SPORE PROTEIN A"/>
    <property type="match status" value="1"/>
</dbReference>
<dbReference type="PROSITE" id="PS00304">
    <property type="entry name" value="SASP_1"/>
    <property type="match status" value="1"/>
</dbReference>
<reference evidence="5 6" key="1">
    <citation type="submission" date="2017-03" db="EMBL/GenBank/DDBJ databases">
        <title>Genome sequence of Clostridium thermoalcaliphilum DSM 7309.</title>
        <authorList>
            <person name="Poehlein A."/>
            <person name="Daniel R."/>
        </authorList>
    </citation>
    <scope>NUCLEOTIDE SEQUENCE [LARGE SCALE GENOMIC DNA]</scope>
    <source>
        <strain evidence="5 6">DSM 7309</strain>
    </source>
</reference>
<dbReference type="InterPro" id="IPR018126">
    <property type="entry name" value="SASP_alpha/beta-type_CS"/>
</dbReference>
<dbReference type="GO" id="GO:0003690">
    <property type="term" value="F:double-stranded DNA binding"/>
    <property type="evidence" value="ECO:0007669"/>
    <property type="project" value="InterPro"/>
</dbReference>
<dbReference type="OrthoDB" id="1683773at2"/>
<evidence type="ECO:0000256" key="1">
    <source>
        <dbReference type="ARBA" id="ARBA00003863"/>
    </source>
</evidence>
<gene>
    <name evidence="5" type="ORF">CLOTH_05060</name>
</gene>
<organism evidence="5 6">
    <name type="scientific">Alkalithermobacter paradoxus</name>
    <dbReference type="NCBI Taxonomy" id="29349"/>
    <lineage>
        <taxon>Bacteria</taxon>
        <taxon>Bacillati</taxon>
        <taxon>Bacillota</taxon>
        <taxon>Clostridia</taxon>
        <taxon>Peptostreptococcales</taxon>
        <taxon>Tepidibacteraceae</taxon>
        <taxon>Alkalithermobacter</taxon>
    </lineage>
</organism>
<evidence type="ECO:0000256" key="3">
    <source>
        <dbReference type="ARBA" id="ARBA00022969"/>
    </source>
</evidence>
<dbReference type="Pfam" id="PF00269">
    <property type="entry name" value="SASP"/>
    <property type="match status" value="1"/>
</dbReference>
<evidence type="ECO:0000256" key="4">
    <source>
        <dbReference type="ARBA" id="ARBA00023125"/>
    </source>
</evidence>
<dbReference type="AlphaFoldDB" id="A0A1V4IBC3"/>
<dbReference type="GO" id="GO:0006265">
    <property type="term" value="P:DNA topological change"/>
    <property type="evidence" value="ECO:0007669"/>
    <property type="project" value="InterPro"/>
</dbReference>
<dbReference type="Proteomes" id="UP000190140">
    <property type="component" value="Unassembled WGS sequence"/>
</dbReference>
<dbReference type="Gene3D" id="6.10.10.80">
    <property type="entry name" value="Small, acid-soluble spore protein, alpha/beta type-like"/>
    <property type="match status" value="1"/>
</dbReference>
<dbReference type="InterPro" id="IPR001448">
    <property type="entry name" value="SASP_alpha/beta-type"/>
</dbReference>
<comment type="caution">
    <text evidence="5">The sequence shown here is derived from an EMBL/GenBank/DDBJ whole genome shotgun (WGS) entry which is preliminary data.</text>
</comment>
<keyword evidence="6" id="KW-1185">Reference proteome</keyword>
<dbReference type="PANTHER" id="PTHR36107">
    <property type="entry name" value="SMALL, ACID-SOLUBLE SPORE PROTEIN A"/>
    <property type="match status" value="1"/>
</dbReference>
<keyword evidence="3" id="KW-0749">Sporulation</keyword>
<evidence type="ECO:0000313" key="5">
    <source>
        <dbReference type="EMBL" id="OPJ57223.1"/>
    </source>
</evidence>
<keyword evidence="4" id="KW-0238">DNA-binding</keyword>
<dbReference type="GO" id="GO:0030435">
    <property type="term" value="P:sporulation resulting in formation of a cellular spore"/>
    <property type="evidence" value="ECO:0007669"/>
    <property type="project" value="UniProtKB-KW"/>
</dbReference>
<sequence>MSKKPINPNAVEALNKMKYEIANELGISHDSSVDKSNLTSRENGLVAGYVGGHMTRKLVEMGEKLLIQNNKEK</sequence>
<dbReference type="InterPro" id="IPR050847">
    <property type="entry name" value="SASP_DNA-binding"/>
</dbReference>